<feature type="domain" description="CxC2-like cysteine cluster KDZ transposase-associated" evidence="2">
    <location>
        <begin position="97"/>
        <end position="201"/>
    </location>
</feature>
<dbReference type="EMBL" id="JARKIE010000493">
    <property type="protein sequence ID" value="KAJ7632089.1"/>
    <property type="molecule type" value="Genomic_DNA"/>
</dbReference>
<gene>
    <name evidence="3" type="ORF">B0H17DRAFT_961868</name>
</gene>
<feature type="region of interest" description="Disordered" evidence="1">
    <location>
        <begin position="988"/>
        <end position="1009"/>
    </location>
</feature>
<name>A0AAD7FLV7_MYCRO</name>
<proteinExistence type="predicted"/>
<protein>
    <recommendedName>
        <fullName evidence="2">CxC2-like cysteine cluster KDZ transposase-associated domain-containing protein</fullName>
    </recommendedName>
</protein>
<accession>A0AAD7FLV7</accession>
<evidence type="ECO:0000259" key="2">
    <source>
        <dbReference type="Pfam" id="PF18803"/>
    </source>
</evidence>
<organism evidence="3 4">
    <name type="scientific">Mycena rosella</name>
    <name type="common">Pink bonnet</name>
    <name type="synonym">Agaricus rosellus</name>
    <dbReference type="NCBI Taxonomy" id="1033263"/>
    <lineage>
        <taxon>Eukaryota</taxon>
        <taxon>Fungi</taxon>
        <taxon>Dikarya</taxon>
        <taxon>Basidiomycota</taxon>
        <taxon>Agaricomycotina</taxon>
        <taxon>Agaricomycetes</taxon>
        <taxon>Agaricomycetidae</taxon>
        <taxon>Agaricales</taxon>
        <taxon>Marasmiineae</taxon>
        <taxon>Mycenaceae</taxon>
        <taxon>Mycena</taxon>
    </lineage>
</organism>
<evidence type="ECO:0000313" key="3">
    <source>
        <dbReference type="EMBL" id="KAJ7632089.1"/>
    </source>
</evidence>
<dbReference type="InterPro" id="IPR041457">
    <property type="entry name" value="CxC2_KDZ-assoc"/>
</dbReference>
<dbReference type="CDD" id="cd19757">
    <property type="entry name" value="Bbox1"/>
    <property type="match status" value="1"/>
</dbReference>
<dbReference type="Proteomes" id="UP001221757">
    <property type="component" value="Unassembled WGS sequence"/>
</dbReference>
<feature type="non-terminal residue" evidence="3">
    <location>
        <position position="1"/>
    </location>
</feature>
<comment type="caution">
    <text evidence="3">The sequence shown here is derived from an EMBL/GenBank/DDBJ whole genome shotgun (WGS) entry which is preliminary data.</text>
</comment>
<dbReference type="AlphaFoldDB" id="A0AAD7FLV7"/>
<keyword evidence="4" id="KW-1185">Reference proteome</keyword>
<feature type="region of interest" description="Disordered" evidence="1">
    <location>
        <begin position="804"/>
        <end position="830"/>
    </location>
</feature>
<dbReference type="PANTHER" id="PTHR33096:SF1">
    <property type="entry name" value="CXC1-LIKE CYSTEINE CLUSTER ASSOCIATED WITH KDZ TRANSPOSASES DOMAIN-CONTAINING PROTEIN"/>
    <property type="match status" value="1"/>
</dbReference>
<dbReference type="Pfam" id="PF18803">
    <property type="entry name" value="CxC2"/>
    <property type="match status" value="1"/>
</dbReference>
<evidence type="ECO:0000313" key="4">
    <source>
        <dbReference type="Proteomes" id="UP001221757"/>
    </source>
</evidence>
<reference evidence="3" key="1">
    <citation type="submission" date="2023-03" db="EMBL/GenBank/DDBJ databases">
        <title>Massive genome expansion in bonnet fungi (Mycena s.s.) driven by repeated elements and novel gene families across ecological guilds.</title>
        <authorList>
            <consortium name="Lawrence Berkeley National Laboratory"/>
            <person name="Harder C.B."/>
            <person name="Miyauchi S."/>
            <person name="Viragh M."/>
            <person name="Kuo A."/>
            <person name="Thoen E."/>
            <person name="Andreopoulos B."/>
            <person name="Lu D."/>
            <person name="Skrede I."/>
            <person name="Drula E."/>
            <person name="Henrissat B."/>
            <person name="Morin E."/>
            <person name="Kohler A."/>
            <person name="Barry K."/>
            <person name="LaButti K."/>
            <person name="Morin E."/>
            <person name="Salamov A."/>
            <person name="Lipzen A."/>
            <person name="Mereny Z."/>
            <person name="Hegedus B."/>
            <person name="Baldrian P."/>
            <person name="Stursova M."/>
            <person name="Weitz H."/>
            <person name="Taylor A."/>
            <person name="Grigoriev I.V."/>
            <person name="Nagy L.G."/>
            <person name="Martin F."/>
            <person name="Kauserud H."/>
        </authorList>
    </citation>
    <scope>NUCLEOTIDE SEQUENCE</scope>
    <source>
        <strain evidence="3">CBHHK067</strain>
    </source>
</reference>
<feature type="compositionally biased region" description="Basic residues" evidence="1">
    <location>
        <begin position="813"/>
        <end position="830"/>
    </location>
</feature>
<dbReference type="InterPro" id="IPR040521">
    <property type="entry name" value="KDZ"/>
</dbReference>
<dbReference type="Pfam" id="PF18758">
    <property type="entry name" value="KDZ"/>
    <property type="match status" value="1"/>
</dbReference>
<sequence>DKLMQAWRPYMPDFLDALLCRNGLGDYLESPACVCCGQVYDEQTHIFRCLQCEEFLQCQNCVRERHVLTPLHIVKGWNGETWTDMTLRGMEPNKAGLTRVGLVYQLGHHGFPCKFPKPKRAMVVLDSTGVHTVDVQFCGCEKSYTRNNVKECLANGWYPASTVDPETCITLQCLEEFCLLNVVANVNVQDYVGTLERKMDALRLSSIPDRYKVLGWVAQQFGFLKRAKRAGRGNATSGVRGTVAGGLGMLCWACPHDGKNLPDGWQDVDPAYRFLYMLVLALDANFRLKNWLRVNEHQDLSLGSGLGYFVESEAYKTHLRNYVAEKDVSSCLAFAALLQKETCLTMGLHVSGVRGCVCARHGVVRPLGMGDLQKGEQYANLDYIFLSALAGVAVTLLAISYNIACQWKINLKDRAKKIRKTTPITMRLEDFEIQYALPVWHAVAHEVTCQTQNSLSYAVGVGRTDGEGIERTWAVLNPVGYSTKEMGDGNRHDTIEDKIDHLNFEKNVREGDTLARKLIVVIAERDKQVADFVEVDRSLSKTLCSKWQGRIDKWLADPAEPNPYCLEGGKTGPSEAAVLLELKTAEAKDAAEGHAPLSDGKMMLSVFIKGGLQLEEAQRRIKGEIKGITLVTADRASQIQEMRYSLLRKICTYEKLQDTYMPGVAAQREEQEEARDPDVPAPKAEDIKLWMPSDLTPRQRRSAVRAGAAEAEARLREREAQCKNALDNLRSRLHAQRHIITWRNSNLAGQQVATRSATLIGRVGDRVARVANKYQCARAALIELKGESFRPQFKILNPEDLNVHQAEESDAKSRKKLARLGSRKSRNKPSTKRTTFSWIWTVGGGPGTDNAALHDSVRVEWSKAKAQRDRWVEEVQTLREEMKRVLRMLRWTQMEWRKRAVERTQVKPALAAGLKAYAMCQVQVHRRIAEAFHEIWSCSVTTAVRDVMRQDGTVYRELLDGHAMDSAPVVLLEEVEQQIEGNSCVLRSGTRAEAEQEGGDAGAMGTMEH</sequence>
<evidence type="ECO:0000256" key="1">
    <source>
        <dbReference type="SAM" id="MobiDB-lite"/>
    </source>
</evidence>
<dbReference type="PANTHER" id="PTHR33096">
    <property type="entry name" value="CXC2 DOMAIN-CONTAINING PROTEIN"/>
    <property type="match status" value="1"/>
</dbReference>